<keyword evidence="4" id="KW-1015">Disulfide bond</keyword>
<reference evidence="8" key="2">
    <citation type="journal article" date="2015" name="Gigascience">
        <title>Reconstructing a comprehensive transcriptome assembly of a white-pupal translocated strain of the pest fruit fly Bactrocera cucurbitae.</title>
        <authorList>
            <person name="Sim S.B."/>
            <person name="Calla B."/>
            <person name="Hall B."/>
            <person name="DeRego T."/>
            <person name="Geib S.M."/>
        </authorList>
    </citation>
    <scope>NUCLEOTIDE SEQUENCE</scope>
</reference>
<dbReference type="PANTHER" id="PTHR43142:SF1">
    <property type="entry name" value="CARBOXYLIC ESTER HYDROLASE"/>
    <property type="match status" value="1"/>
</dbReference>
<evidence type="ECO:0000256" key="2">
    <source>
        <dbReference type="ARBA" id="ARBA00022487"/>
    </source>
</evidence>
<dbReference type="InterPro" id="IPR029058">
    <property type="entry name" value="AB_hydrolase_fold"/>
</dbReference>
<keyword evidence="2" id="KW-0719">Serine esterase</keyword>
<protein>
    <recommendedName>
        <fullName evidence="6">carboxylesterase</fullName>
        <ecNumber evidence="6">3.1.1.1</ecNumber>
    </recommendedName>
</protein>
<dbReference type="PANTHER" id="PTHR43142">
    <property type="entry name" value="CARBOXYLIC ESTER HYDROLASE"/>
    <property type="match status" value="1"/>
</dbReference>
<dbReference type="EMBL" id="GBXI01009603">
    <property type="protein sequence ID" value="JAD04689.1"/>
    <property type="molecule type" value="Transcribed_RNA"/>
</dbReference>
<dbReference type="SUPFAM" id="SSF53474">
    <property type="entry name" value="alpha/beta-Hydrolases"/>
    <property type="match status" value="1"/>
</dbReference>
<reference evidence="8" key="1">
    <citation type="submission" date="2014-11" db="EMBL/GenBank/DDBJ databases">
        <authorList>
            <person name="Geib S."/>
        </authorList>
    </citation>
    <scope>NUCLEOTIDE SEQUENCE</scope>
</reference>
<dbReference type="Pfam" id="PF00135">
    <property type="entry name" value="COesterase"/>
    <property type="match status" value="1"/>
</dbReference>
<name>A0A0A1X052_ZEUCU</name>
<dbReference type="AlphaFoldDB" id="A0A0A1X052"/>
<sequence length="540" mass="61286">MGSKESPQVTLPLGVIKGQQCRTVYAHDYYSFESIPYAKPPLGELRFKAPQPIEPWNGVKDCTQCASKPLQKNSRTGGVEGSEDCLYLNVYTKTLQSEQPLPVLVFIYGGSFYTGEATRNVYSPDYFMSEQVVLVTLNYRLCSLGFLSLADPALQIPGNAAMKDQILALKWVKQYISHFNGDPNNITLFGESAGAGSAHAITLSAQSEDLYQRVILMSGSALCYWVNMPQTDMAYRLAKFHGYNGDNIDAEVLSFLQQLEPAKLVKHSLLNEEERRKSYMFAFGPIVEPYVSEDCVLSKPPFELLKSTWSNRIPMIIGANSFEGLFMYQRLKMFPQIMGTLINDPERVLPEDAKAVHTPEERQEMGEKLLKLFFGAKTPSDRLVFKFLDIYGYKIFLHDIHRTVLARLTYASNSTYLYRFDFDSPDFNLYRAKYCGNDVVRGVAHADDLSYTFFSNDSWKVSLDSAEYKTIRILISLLTAFATNSDPNCDEISPVVWTPLEDSEPNMAFNISYDLKMMELPEADKLNALDELFTYREQLY</sequence>
<evidence type="ECO:0000256" key="6">
    <source>
        <dbReference type="ARBA" id="ARBA00039155"/>
    </source>
</evidence>
<evidence type="ECO:0000256" key="5">
    <source>
        <dbReference type="ARBA" id="ARBA00023180"/>
    </source>
</evidence>
<comment type="similarity">
    <text evidence="1">Belongs to the type-B carboxylesterase/lipase family.</text>
</comment>
<proteinExistence type="inferred from homology"/>
<evidence type="ECO:0000256" key="4">
    <source>
        <dbReference type="ARBA" id="ARBA00023157"/>
    </source>
</evidence>
<dbReference type="Gene3D" id="3.40.50.1820">
    <property type="entry name" value="alpha/beta hydrolase"/>
    <property type="match status" value="1"/>
</dbReference>
<dbReference type="InterPro" id="IPR002018">
    <property type="entry name" value="CarbesteraseB"/>
</dbReference>
<dbReference type="GO" id="GO:0106435">
    <property type="term" value="F:carboxylesterase activity"/>
    <property type="evidence" value="ECO:0007669"/>
    <property type="project" value="UniProtKB-EC"/>
</dbReference>
<evidence type="ECO:0000256" key="1">
    <source>
        <dbReference type="ARBA" id="ARBA00005964"/>
    </source>
</evidence>
<feature type="domain" description="Carboxylesterase type B" evidence="7">
    <location>
        <begin position="6"/>
        <end position="524"/>
    </location>
</feature>
<evidence type="ECO:0000259" key="7">
    <source>
        <dbReference type="Pfam" id="PF00135"/>
    </source>
</evidence>
<evidence type="ECO:0000256" key="3">
    <source>
        <dbReference type="ARBA" id="ARBA00022801"/>
    </source>
</evidence>
<dbReference type="ESTHER" id="baccu-a0a0a1x052">
    <property type="family name" value="Carb_B_Arthropoda"/>
</dbReference>
<keyword evidence="5" id="KW-0325">Glycoprotein</keyword>
<evidence type="ECO:0000313" key="8">
    <source>
        <dbReference type="EMBL" id="JAD04689.1"/>
    </source>
</evidence>
<accession>A0A0A1X052</accession>
<dbReference type="EC" id="3.1.1.1" evidence="6"/>
<keyword evidence="3" id="KW-0378">Hydrolase</keyword>
<gene>
    <name evidence="8" type="primary">B1_1</name>
    <name evidence="8" type="ORF">g.25605</name>
</gene>
<organism evidence="8">
    <name type="scientific">Zeugodacus cucurbitae</name>
    <name type="common">Melon fruit fly</name>
    <name type="synonym">Bactrocera cucurbitae</name>
    <dbReference type="NCBI Taxonomy" id="28588"/>
    <lineage>
        <taxon>Eukaryota</taxon>
        <taxon>Metazoa</taxon>
        <taxon>Ecdysozoa</taxon>
        <taxon>Arthropoda</taxon>
        <taxon>Hexapoda</taxon>
        <taxon>Insecta</taxon>
        <taxon>Pterygota</taxon>
        <taxon>Neoptera</taxon>
        <taxon>Endopterygota</taxon>
        <taxon>Diptera</taxon>
        <taxon>Brachycera</taxon>
        <taxon>Muscomorpha</taxon>
        <taxon>Tephritoidea</taxon>
        <taxon>Tephritidae</taxon>
        <taxon>Zeugodacus</taxon>
        <taxon>Zeugodacus</taxon>
    </lineage>
</organism>